<feature type="compositionally biased region" description="Basic and acidic residues" evidence="1">
    <location>
        <begin position="299"/>
        <end position="315"/>
    </location>
</feature>
<feature type="compositionally biased region" description="Low complexity" evidence="1">
    <location>
        <begin position="504"/>
        <end position="513"/>
    </location>
</feature>
<evidence type="ECO:0000256" key="1">
    <source>
        <dbReference type="SAM" id="MobiDB-lite"/>
    </source>
</evidence>
<feature type="non-terminal residue" evidence="2">
    <location>
        <position position="545"/>
    </location>
</feature>
<gene>
    <name evidence="2" type="ORF">PHYPADRAFT_103695</name>
</gene>
<accession>A9U745</accession>
<sequence>MPIRRRKRLQSGGDPACRRGRPSPTHRCPWQRGFTLDQPTRLAPRDARRKVSRRGRVLGIVLRAPVCPAHRNLVTTAALQDPPVAPDGDRVSVLVEIVRPPQNLDDLVHRLLAALVARGLRRRRAIQQGIEIQVDARDRPVRLLREGVADVVRPLVGIAIDNNDGQQELLRLVQAVEDLVAGDGDGGLALRAPLDLDVAGLRQLAVLGRHHGREIPAALLGRDINDFMAQSFFRLADRIHGNALDARAGVGVRRPGLTLRFSVALGQQARRDDQRAADHHGDARDDVAHGFQLLDDDAGDRQDGDEHADEGHEHAAGGAQDAAAVQGQLQLDEDVGGRAVPGAVGAQDFAVVRADVDVGQAHAHGAGFVVRVEEGDVVEREVAAPPDAACGLGEVQALCLALGDGDGLGERDLGHEERALGRGLEGFVGAGRGGGDGAHHRVEDFAVQVQRERGEGHDDDDGPDPQAARAVQARGAFPELDGKGQQQRDKAVGHPQQGQAAHEPVAPAVRAPKARGQQAFVQVAQPGHEIALAERKAAPVALAGD</sequence>
<dbReference type="EMBL" id="DS546329">
    <property type="protein sequence ID" value="EDQ48508.1"/>
    <property type="molecule type" value="Genomic_DNA"/>
</dbReference>
<feature type="region of interest" description="Disordered" evidence="1">
    <location>
        <begin position="1"/>
        <end position="35"/>
    </location>
</feature>
<feature type="region of interest" description="Disordered" evidence="1">
    <location>
        <begin position="480"/>
        <end position="513"/>
    </location>
</feature>
<evidence type="ECO:0000313" key="2">
    <source>
        <dbReference type="EMBL" id="EDQ48508.1"/>
    </source>
</evidence>
<name>A9U745_PHYPA</name>
<protein>
    <submittedName>
        <fullName evidence="2">Predicted protein</fullName>
    </submittedName>
</protein>
<reference evidence="2" key="1">
    <citation type="journal article" date="2008" name="Science">
        <title>The Physcomitrella genome reveals evolutionary insights into the conquest of land by plants.</title>
        <authorList>
            <person name="Rensing S."/>
            <person name="Lang D."/>
            <person name="Zimmer A."/>
            <person name="Terry A."/>
            <person name="Salamov A."/>
            <person name="Shapiro H."/>
            <person name="Nishiyama T."/>
            <person name="Perroud P.-F."/>
            <person name="Lindquist E."/>
            <person name="Kamisugi Y."/>
            <person name="Tanahashi T."/>
            <person name="Sakakibara K."/>
            <person name="Fujita T."/>
            <person name="Oishi K."/>
            <person name="Shin-I T."/>
            <person name="Kuroki Y."/>
            <person name="Toyoda A."/>
            <person name="Suzuki Y."/>
            <person name="Hashimoto A."/>
            <person name="Yamaguchi K."/>
            <person name="Sugano A."/>
            <person name="Kohara Y."/>
            <person name="Fujiyama A."/>
            <person name="Anterola A."/>
            <person name="Aoki S."/>
            <person name="Ashton N."/>
            <person name="Barbazuk W.B."/>
            <person name="Barker E."/>
            <person name="Bennetzen J."/>
            <person name="Bezanilla M."/>
            <person name="Blankenship R."/>
            <person name="Cho S.H."/>
            <person name="Dutcher S."/>
            <person name="Estelle M."/>
            <person name="Fawcett J.A."/>
            <person name="Gundlach H."/>
            <person name="Hanada K."/>
            <person name="Heyl A."/>
            <person name="Hicks K.A."/>
            <person name="Hugh J."/>
            <person name="Lohr M."/>
            <person name="Mayer K."/>
            <person name="Melkozernov A."/>
            <person name="Murata T."/>
            <person name="Nelson D."/>
            <person name="Pils B."/>
            <person name="Prigge M."/>
            <person name="Reiss B."/>
            <person name="Renner T."/>
            <person name="Rombauts S."/>
            <person name="Rushton P."/>
            <person name="Sanderfoot A."/>
            <person name="Schween G."/>
            <person name="Shiu S.-H."/>
            <person name="Stueber K."/>
            <person name="Theodoulou F.L."/>
            <person name="Tu H."/>
            <person name="Van de Peer Y."/>
            <person name="Verrier P.J."/>
            <person name="Waters E."/>
            <person name="Wood A."/>
            <person name="Yang L."/>
            <person name="Cove D."/>
            <person name="Cuming A."/>
            <person name="Hasebe M."/>
            <person name="Lucas S."/>
            <person name="Mishler D.B."/>
            <person name="Reski R."/>
            <person name="Grigoriev I."/>
            <person name="Quatrano R.S."/>
            <person name="Boore J.L."/>
        </authorList>
    </citation>
    <scope>NUCLEOTIDE SEQUENCE [LARGE SCALE GENOMIC DNA]</scope>
</reference>
<proteinExistence type="predicted"/>
<feature type="compositionally biased region" description="Basic and acidic residues" evidence="1">
    <location>
        <begin position="480"/>
        <end position="492"/>
    </location>
</feature>
<dbReference type="AlphaFoldDB" id="A9U745"/>
<feature type="region of interest" description="Disordered" evidence="1">
    <location>
        <begin position="295"/>
        <end position="321"/>
    </location>
</feature>
<organism>
    <name type="scientific">Physcomitrium patens</name>
    <name type="common">Spreading-leaved earth moss</name>
    <name type="synonym">Physcomitrella patens</name>
    <dbReference type="NCBI Taxonomy" id="3218"/>
    <lineage>
        <taxon>Eukaryota</taxon>
        <taxon>Viridiplantae</taxon>
        <taxon>Streptophyta</taxon>
        <taxon>Embryophyta</taxon>
        <taxon>Bryophyta</taxon>
        <taxon>Bryophytina</taxon>
        <taxon>Bryopsida</taxon>
        <taxon>Funariidae</taxon>
        <taxon>Funariales</taxon>
        <taxon>Funariaceae</taxon>
        <taxon>Physcomitrium</taxon>
    </lineage>
</organism>